<sequence>MNTATIHNIIVVAVSSKMLTARKIIDLRAKEGPFSFHFR</sequence>
<protein>
    <submittedName>
        <fullName evidence="1">Uncharacterized protein</fullName>
    </submittedName>
</protein>
<name>B7IL52_BACC2</name>
<dbReference type="KEGG" id="bcg:BCG9842_B4180"/>
<evidence type="ECO:0000313" key="2">
    <source>
        <dbReference type="Proteomes" id="UP000006744"/>
    </source>
</evidence>
<accession>B7IL52</accession>
<organism evidence="1 2">
    <name type="scientific">Bacillus cereus (strain G9842)</name>
    <dbReference type="NCBI Taxonomy" id="405531"/>
    <lineage>
        <taxon>Bacteria</taxon>
        <taxon>Bacillati</taxon>
        <taxon>Bacillota</taxon>
        <taxon>Bacilli</taxon>
        <taxon>Bacillales</taxon>
        <taxon>Bacillaceae</taxon>
        <taxon>Bacillus</taxon>
        <taxon>Bacillus cereus group</taxon>
    </lineage>
</organism>
<dbReference type="HOGENOM" id="CLU_3304170_0_0_9"/>
<reference evidence="1 2" key="1">
    <citation type="submission" date="2008-10" db="EMBL/GenBank/DDBJ databases">
        <title>Genome sequence of Bacillus cereus G9842.</title>
        <authorList>
            <person name="Dodson R.J."/>
            <person name="Durkin A.S."/>
            <person name="Rosovitz M.J."/>
            <person name="Rasko D.A."/>
            <person name="Hoffmaster A."/>
            <person name="Ravel J."/>
            <person name="Sutton G."/>
        </authorList>
    </citation>
    <scope>NUCLEOTIDE SEQUENCE [LARGE SCALE GENOMIC DNA]</scope>
    <source>
        <strain evidence="1 2">G9842</strain>
    </source>
</reference>
<proteinExistence type="predicted"/>
<dbReference type="Proteomes" id="UP000006744">
    <property type="component" value="Chromosome"/>
</dbReference>
<dbReference type="AlphaFoldDB" id="B7IL52"/>
<gene>
    <name evidence="1" type="ordered locus">BCG9842_B4180</name>
</gene>
<evidence type="ECO:0000313" key="1">
    <source>
        <dbReference type="EMBL" id="ACK97606.1"/>
    </source>
</evidence>
<dbReference type="EMBL" id="CP001186">
    <property type="protein sequence ID" value="ACK97606.1"/>
    <property type="molecule type" value="Genomic_DNA"/>
</dbReference>